<proteinExistence type="predicted"/>
<name>A0A6J5YJ11_9ZZZZ</name>
<reference evidence="1" key="1">
    <citation type="submission" date="2020-05" db="EMBL/GenBank/DDBJ databases">
        <authorList>
            <person name="Chiriac C."/>
            <person name="Salcher M."/>
            <person name="Ghai R."/>
            <person name="Kavagutti S V."/>
        </authorList>
    </citation>
    <scope>NUCLEOTIDE SEQUENCE</scope>
</reference>
<dbReference type="AlphaFoldDB" id="A0A6J5YJ11"/>
<protein>
    <submittedName>
        <fullName evidence="1">Unannotated protein</fullName>
    </submittedName>
</protein>
<gene>
    <name evidence="1" type="ORF">UFOPK1392_02221</name>
</gene>
<sequence>MAGITGELPCMEIDAGKQCLVVEHLFEVGDEPTLIGRVSCESSTEMVVDAAGGHCIKAEDSSIDSCGVAGALGMAQKSVDRHGLRELRSTSESTVGGVELAE</sequence>
<evidence type="ECO:0000313" key="1">
    <source>
        <dbReference type="EMBL" id="CAB4324451.1"/>
    </source>
</evidence>
<organism evidence="1">
    <name type="scientific">freshwater metagenome</name>
    <dbReference type="NCBI Taxonomy" id="449393"/>
    <lineage>
        <taxon>unclassified sequences</taxon>
        <taxon>metagenomes</taxon>
        <taxon>ecological metagenomes</taxon>
    </lineage>
</organism>
<dbReference type="EMBL" id="CAEMXZ010000150">
    <property type="protein sequence ID" value="CAB4324451.1"/>
    <property type="molecule type" value="Genomic_DNA"/>
</dbReference>
<accession>A0A6J5YJ11</accession>